<keyword evidence="5 6" id="KW-0949">S-adenosyl-L-methionine</keyword>
<proteinExistence type="inferred from homology"/>
<dbReference type="SUPFAM" id="SSF53335">
    <property type="entry name" value="S-adenosyl-L-methionine-dependent methyltransferases"/>
    <property type="match status" value="1"/>
</dbReference>
<gene>
    <name evidence="7" type="ORF">AABD04_01915</name>
</gene>
<dbReference type="PANTHER" id="PTHR43619:SF2">
    <property type="entry name" value="S-ADENOSYL-L-METHIONINE-DEPENDENT METHYLTRANSFERASES SUPERFAMILY PROTEIN"/>
    <property type="match status" value="1"/>
</dbReference>
<dbReference type="RefSeq" id="WP_341440030.1">
    <property type="nucleotide sequence ID" value="NZ_JBBPCN010000001.1"/>
</dbReference>
<dbReference type="InterPro" id="IPR007213">
    <property type="entry name" value="Ppm1/Ppm2/Tcmp"/>
</dbReference>
<comment type="caution">
    <text evidence="7">The sequence shown here is derived from an EMBL/GenBank/DDBJ whole genome shotgun (WGS) entry which is preliminary data.</text>
</comment>
<keyword evidence="8" id="KW-1185">Reference proteome</keyword>
<dbReference type="GO" id="GO:0008168">
    <property type="term" value="F:methyltransferase activity"/>
    <property type="evidence" value="ECO:0007669"/>
    <property type="project" value="UniProtKB-KW"/>
</dbReference>
<evidence type="ECO:0000256" key="1">
    <source>
        <dbReference type="ARBA" id="ARBA00003907"/>
    </source>
</evidence>
<dbReference type="GO" id="GO:0032259">
    <property type="term" value="P:methylation"/>
    <property type="evidence" value="ECO:0007669"/>
    <property type="project" value="UniProtKB-KW"/>
</dbReference>
<dbReference type="EMBL" id="JBBPCN010000001">
    <property type="protein sequence ID" value="MEK8069601.1"/>
    <property type="molecule type" value="Genomic_DNA"/>
</dbReference>
<dbReference type="Proteomes" id="UP001456513">
    <property type="component" value="Unassembled WGS sequence"/>
</dbReference>
<accession>A0ABU9CS95</accession>
<evidence type="ECO:0000313" key="7">
    <source>
        <dbReference type="EMBL" id="MEK8069601.1"/>
    </source>
</evidence>
<dbReference type="PANTHER" id="PTHR43619">
    <property type="entry name" value="S-ADENOSYL-L-METHIONINE-DEPENDENT METHYLTRANSFERASE YKTD-RELATED"/>
    <property type="match status" value="1"/>
</dbReference>
<protein>
    <recommendedName>
        <fullName evidence="6">S-adenosyl-L-methionine-dependent methyltransferase</fullName>
        <ecNumber evidence="6">2.1.1.-</ecNumber>
    </recommendedName>
</protein>
<organism evidence="7 8">
    <name type="scientific">Rhodococcus navarretei</name>
    <dbReference type="NCBI Taxonomy" id="3128981"/>
    <lineage>
        <taxon>Bacteria</taxon>
        <taxon>Bacillati</taxon>
        <taxon>Actinomycetota</taxon>
        <taxon>Actinomycetes</taxon>
        <taxon>Mycobacteriales</taxon>
        <taxon>Nocardiaceae</taxon>
        <taxon>Rhodococcus</taxon>
    </lineage>
</organism>
<dbReference type="EC" id="2.1.1.-" evidence="6"/>
<name>A0ABU9CS95_9NOCA</name>
<dbReference type="InterPro" id="IPR011610">
    <property type="entry name" value="SAM_mthyl_Trfase_ML2640-like"/>
</dbReference>
<reference evidence="7 8" key="1">
    <citation type="submission" date="2024-03" db="EMBL/GenBank/DDBJ databases">
        <title>Rhodococcus navarretei sp. nov. and Pseudarthrobacter quantumdoti sp. nov., two new species with the ability to biosynthesize Quantum Dots isolated from soil samples at Union Glacier, Antarctica.</title>
        <authorList>
            <person name="Vargas M."/>
        </authorList>
    </citation>
    <scope>NUCLEOTIDE SEQUENCE [LARGE SCALE GENOMIC DNA]</scope>
    <source>
        <strain evidence="7 8">EXRC-4A-4</strain>
    </source>
</reference>
<evidence type="ECO:0000256" key="5">
    <source>
        <dbReference type="ARBA" id="ARBA00022691"/>
    </source>
</evidence>
<evidence type="ECO:0000256" key="3">
    <source>
        <dbReference type="ARBA" id="ARBA00022603"/>
    </source>
</evidence>
<dbReference type="InterPro" id="IPR029063">
    <property type="entry name" value="SAM-dependent_MTases_sf"/>
</dbReference>
<dbReference type="NCBIfam" id="TIGR00027">
    <property type="entry name" value="mthyl_TIGR00027"/>
    <property type="match status" value="1"/>
</dbReference>
<evidence type="ECO:0000256" key="4">
    <source>
        <dbReference type="ARBA" id="ARBA00022679"/>
    </source>
</evidence>
<comment type="similarity">
    <text evidence="2 6">Belongs to the UPF0677 family.</text>
</comment>
<evidence type="ECO:0000256" key="6">
    <source>
        <dbReference type="RuleBase" id="RU362030"/>
    </source>
</evidence>
<comment type="function">
    <text evidence="1 6">Exhibits S-adenosyl-L-methionine-dependent methyltransferase activity.</text>
</comment>
<evidence type="ECO:0000256" key="2">
    <source>
        <dbReference type="ARBA" id="ARBA00008138"/>
    </source>
</evidence>
<keyword evidence="4 7" id="KW-0808">Transferase</keyword>
<dbReference type="Pfam" id="PF04072">
    <property type="entry name" value="LCM"/>
    <property type="match status" value="1"/>
</dbReference>
<keyword evidence="3 6" id="KW-0489">Methyltransferase</keyword>
<evidence type="ECO:0000313" key="8">
    <source>
        <dbReference type="Proteomes" id="UP001456513"/>
    </source>
</evidence>
<dbReference type="Gene3D" id="3.40.50.150">
    <property type="entry name" value="Vaccinia Virus protein VP39"/>
    <property type="match status" value="1"/>
</dbReference>
<sequence length="283" mass="31421">MTTNAISRTAFFCCGIRAQDATSPHPICEDTYAEGFMTDEGRAILARFAGTKRRNVSNVVRARMIQDDIDERLQKGPEIQVVNIGAGFDSRAYRLTGGRWFEFDEPAIIDHKNSRLPTSSCPNPLRRIAVDFSAGDLPIALQQCDPDAETLVVIEGVFMYLEAAEVIDLLGVLADAFGRHTLICDLMDKVFFDKHIGKLYDQILALGTEFKFLEPEPERIFLDHGYLQPDTPRSIVGRARELGAVAVPAMVFNTVLRSLRDGYRIHTFTAASSPRGQGVPGNR</sequence>